<dbReference type="GeneID" id="7836922"/>
<feature type="coiled-coil region" evidence="1">
    <location>
        <begin position="207"/>
        <end position="279"/>
    </location>
</feature>
<feature type="compositionally biased region" description="Basic and acidic residues" evidence="2">
    <location>
        <begin position="158"/>
        <end position="170"/>
    </location>
</feature>
<reference evidence="4" key="1">
    <citation type="journal article" date="2006" name="PLoS Biol.">
        <title>Macronuclear genome sequence of the ciliate Tetrahymena thermophila, a model eukaryote.</title>
        <authorList>
            <person name="Eisen J.A."/>
            <person name="Coyne R.S."/>
            <person name="Wu M."/>
            <person name="Wu D."/>
            <person name="Thiagarajan M."/>
            <person name="Wortman J.R."/>
            <person name="Badger J.H."/>
            <person name="Ren Q."/>
            <person name="Amedeo P."/>
            <person name="Jones K.M."/>
            <person name="Tallon L.J."/>
            <person name="Delcher A.L."/>
            <person name="Salzberg S.L."/>
            <person name="Silva J.C."/>
            <person name="Haas B.J."/>
            <person name="Majoros W.H."/>
            <person name="Farzad M."/>
            <person name="Carlton J.M."/>
            <person name="Smith R.K. Jr."/>
            <person name="Garg J."/>
            <person name="Pearlman R.E."/>
            <person name="Karrer K.M."/>
            <person name="Sun L."/>
            <person name="Manning G."/>
            <person name="Elde N.C."/>
            <person name="Turkewitz A.P."/>
            <person name="Asai D.J."/>
            <person name="Wilkes D.E."/>
            <person name="Wang Y."/>
            <person name="Cai H."/>
            <person name="Collins K."/>
            <person name="Stewart B.A."/>
            <person name="Lee S.R."/>
            <person name="Wilamowska K."/>
            <person name="Weinberg Z."/>
            <person name="Ruzzo W.L."/>
            <person name="Wloga D."/>
            <person name="Gaertig J."/>
            <person name="Frankel J."/>
            <person name="Tsao C.-C."/>
            <person name="Gorovsky M.A."/>
            <person name="Keeling P.J."/>
            <person name="Waller R.F."/>
            <person name="Patron N.J."/>
            <person name="Cherry J.M."/>
            <person name="Stover N.A."/>
            <person name="Krieger C.J."/>
            <person name="del Toro C."/>
            <person name="Ryder H.F."/>
            <person name="Williamson S.C."/>
            <person name="Barbeau R.A."/>
            <person name="Hamilton E.P."/>
            <person name="Orias E."/>
        </authorList>
    </citation>
    <scope>NUCLEOTIDE SEQUENCE [LARGE SCALE GENOMIC DNA]</scope>
    <source>
        <strain evidence="4">SB210</strain>
    </source>
</reference>
<protein>
    <submittedName>
        <fullName evidence="3">Uncharacterized protein</fullName>
    </submittedName>
</protein>
<evidence type="ECO:0000313" key="3">
    <source>
        <dbReference type="EMBL" id="EAR91119.2"/>
    </source>
</evidence>
<feature type="region of interest" description="Disordered" evidence="2">
    <location>
        <begin position="483"/>
        <end position="513"/>
    </location>
</feature>
<feature type="region of interest" description="Disordered" evidence="2">
    <location>
        <begin position="158"/>
        <end position="179"/>
    </location>
</feature>
<keyword evidence="4" id="KW-1185">Reference proteome</keyword>
<keyword evidence="1" id="KW-0175">Coiled coil</keyword>
<dbReference type="SMR" id="Q231C0"/>
<feature type="compositionally biased region" description="Polar residues" evidence="2">
    <location>
        <begin position="492"/>
        <end position="510"/>
    </location>
</feature>
<accession>Q231C0</accession>
<dbReference type="EMBL" id="GG662532">
    <property type="protein sequence ID" value="EAR91119.2"/>
    <property type="molecule type" value="Genomic_DNA"/>
</dbReference>
<evidence type="ECO:0000256" key="1">
    <source>
        <dbReference type="SAM" id="Coils"/>
    </source>
</evidence>
<dbReference type="KEGG" id="tet:TTHERM_00431390"/>
<organism evidence="3 4">
    <name type="scientific">Tetrahymena thermophila (strain SB210)</name>
    <dbReference type="NCBI Taxonomy" id="312017"/>
    <lineage>
        <taxon>Eukaryota</taxon>
        <taxon>Sar</taxon>
        <taxon>Alveolata</taxon>
        <taxon>Ciliophora</taxon>
        <taxon>Intramacronucleata</taxon>
        <taxon>Oligohymenophorea</taxon>
        <taxon>Hymenostomatida</taxon>
        <taxon>Tetrahymenina</taxon>
        <taxon>Tetrahymenidae</taxon>
        <taxon>Tetrahymena</taxon>
    </lineage>
</organism>
<feature type="compositionally biased region" description="Polar residues" evidence="2">
    <location>
        <begin position="871"/>
        <end position="887"/>
    </location>
</feature>
<evidence type="ECO:0000256" key="2">
    <source>
        <dbReference type="SAM" id="MobiDB-lite"/>
    </source>
</evidence>
<dbReference type="HOGENOM" id="CLU_311815_0_0_1"/>
<evidence type="ECO:0000313" key="4">
    <source>
        <dbReference type="Proteomes" id="UP000009168"/>
    </source>
</evidence>
<dbReference type="InParanoid" id="Q231C0"/>
<dbReference type="RefSeq" id="XP_001011364.2">
    <property type="nucleotide sequence ID" value="XM_001011364.2"/>
</dbReference>
<feature type="region of interest" description="Disordered" evidence="2">
    <location>
        <begin position="871"/>
        <end position="893"/>
    </location>
</feature>
<sequence length="916" mass="109981">MNLPSCQSEFTRQNTESKTDDYDRFKENSIQFQIQQYLITSQKFQSQDKNKSTLTQKKQNIQQEHLDFSCFQALYSQACSKNQLKLPKFKLDFAKKSCFENKIYDNFYQSEDVMQDCTKCKKLLNMRYILKEFSQYQLFRANKIEKYMFLRRNQTQLSDHEVKDQKKSEETAQQPQKSLQIQQVVQNVQDNIEYQQNGQNIAKKDIKKILQMDIEDFQKQKDLSQQQKATQNENKNLKIDFNSMLQSYSQQKLDKVEQLNQIKDKNQDLNQNIQKQTKSQQMEVEFCSKEENLLKKIPQKQKQEINQNQKIFQSLALQVYFSRFYTNQNNFTDQMEIERVSSKQKKKNTNIFEDYKELIINLLKNTFEQNQKQCNSKKVKFELIFRQNKKEDKLQLFDQLKDYLLKNYQRRTNSLFKSDQDQNLQTESNDYQDLDFSRKQSQNKLPLLQSKMDFYQGKSKDINFEWLEDQRYQLTLQNKDKSQYTKKRDFDQQNSIWQQQNTPSVSQSKNLKQRSIDDFFNNTSRDKISQDIQGSIKQYNNSIIQKEKKKDAEKYLFDQKNKNSQQENVKNLKIKKDEQSKVFEDSINQQYILESFQIDETTTNKKQLENQDFFYDRPIYKVRDYIIDENTLIQKQNDSSITLNLKQNVYDYHDQNIIQDNQNNSVQKSLNYDQYSEVSFSKLSQSSKKNLFTDLQEQPQNLKKQNNIFNFEKILCTNQREQQRKQISETNVDISKIQNENNQSNEIQNATSSIYSQFIQSQFQQQNQVEIPSKKLYEVISQRFENRESDNRNYLNNFDKQKQNYFDDSLNQEKENPKSIQLKSKISKKALKIKTYQQKSSNTFNTKNLSEQIKKRMHIQQKNNFHLRQDQTQVQNSIGKSQNTSEVQKSDQQEGNQSFQLVKFINSFKQNKFNQN</sequence>
<gene>
    <name evidence="3" type="ORF">TTHERM_00431390</name>
</gene>
<dbReference type="AlphaFoldDB" id="Q231C0"/>
<proteinExistence type="predicted"/>
<name>Q231C0_TETTS</name>
<dbReference type="Proteomes" id="UP000009168">
    <property type="component" value="Unassembled WGS sequence"/>
</dbReference>